<accession>A0A5B7EK13</accession>
<dbReference type="Proteomes" id="UP000324222">
    <property type="component" value="Unassembled WGS sequence"/>
</dbReference>
<sequence length="65" mass="7534">METEKDDCEVVVMDGWWWCWWPMAYLPEQHPHHAVRCLSVISDGKNQEATSSGAACHQQFAQKDE</sequence>
<evidence type="ECO:0000313" key="2">
    <source>
        <dbReference type="Proteomes" id="UP000324222"/>
    </source>
</evidence>
<keyword evidence="2" id="KW-1185">Reference proteome</keyword>
<dbReference type="AlphaFoldDB" id="A0A5B7EK13"/>
<dbReference type="EMBL" id="VSRR010002854">
    <property type="protein sequence ID" value="MPC33536.1"/>
    <property type="molecule type" value="Genomic_DNA"/>
</dbReference>
<proteinExistence type="predicted"/>
<protein>
    <submittedName>
        <fullName evidence="1">Uncharacterized protein</fullName>
    </submittedName>
</protein>
<gene>
    <name evidence="1" type="ORF">E2C01_026889</name>
</gene>
<comment type="caution">
    <text evidence="1">The sequence shown here is derived from an EMBL/GenBank/DDBJ whole genome shotgun (WGS) entry which is preliminary data.</text>
</comment>
<organism evidence="1 2">
    <name type="scientific">Portunus trituberculatus</name>
    <name type="common">Swimming crab</name>
    <name type="synonym">Neptunus trituberculatus</name>
    <dbReference type="NCBI Taxonomy" id="210409"/>
    <lineage>
        <taxon>Eukaryota</taxon>
        <taxon>Metazoa</taxon>
        <taxon>Ecdysozoa</taxon>
        <taxon>Arthropoda</taxon>
        <taxon>Crustacea</taxon>
        <taxon>Multicrustacea</taxon>
        <taxon>Malacostraca</taxon>
        <taxon>Eumalacostraca</taxon>
        <taxon>Eucarida</taxon>
        <taxon>Decapoda</taxon>
        <taxon>Pleocyemata</taxon>
        <taxon>Brachyura</taxon>
        <taxon>Eubrachyura</taxon>
        <taxon>Portunoidea</taxon>
        <taxon>Portunidae</taxon>
        <taxon>Portuninae</taxon>
        <taxon>Portunus</taxon>
    </lineage>
</organism>
<reference evidence="1 2" key="1">
    <citation type="submission" date="2019-05" db="EMBL/GenBank/DDBJ databases">
        <title>Another draft genome of Portunus trituberculatus and its Hox gene families provides insights of decapod evolution.</title>
        <authorList>
            <person name="Jeong J.-H."/>
            <person name="Song I."/>
            <person name="Kim S."/>
            <person name="Choi T."/>
            <person name="Kim D."/>
            <person name="Ryu S."/>
            <person name="Kim W."/>
        </authorList>
    </citation>
    <scope>NUCLEOTIDE SEQUENCE [LARGE SCALE GENOMIC DNA]</scope>
    <source>
        <tissue evidence="1">Muscle</tissue>
    </source>
</reference>
<evidence type="ECO:0000313" key="1">
    <source>
        <dbReference type="EMBL" id="MPC33536.1"/>
    </source>
</evidence>
<name>A0A5B7EK13_PORTR</name>